<gene>
    <name evidence="1" type="ORF">BaRGS_00040158</name>
</gene>
<name>A0ABD0J1A3_9CAEN</name>
<proteinExistence type="predicted"/>
<accession>A0ABD0J1A3</accession>
<evidence type="ECO:0000313" key="2">
    <source>
        <dbReference type="Proteomes" id="UP001519460"/>
    </source>
</evidence>
<feature type="non-terminal residue" evidence="1">
    <location>
        <position position="54"/>
    </location>
</feature>
<dbReference type="AlphaFoldDB" id="A0ABD0J1A3"/>
<protein>
    <submittedName>
        <fullName evidence="1">Uncharacterized protein</fullName>
    </submittedName>
</protein>
<evidence type="ECO:0000313" key="1">
    <source>
        <dbReference type="EMBL" id="KAK7448027.1"/>
    </source>
</evidence>
<feature type="non-terminal residue" evidence="1">
    <location>
        <position position="1"/>
    </location>
</feature>
<keyword evidence="2" id="KW-1185">Reference proteome</keyword>
<organism evidence="1 2">
    <name type="scientific">Batillaria attramentaria</name>
    <dbReference type="NCBI Taxonomy" id="370345"/>
    <lineage>
        <taxon>Eukaryota</taxon>
        <taxon>Metazoa</taxon>
        <taxon>Spiralia</taxon>
        <taxon>Lophotrochozoa</taxon>
        <taxon>Mollusca</taxon>
        <taxon>Gastropoda</taxon>
        <taxon>Caenogastropoda</taxon>
        <taxon>Sorbeoconcha</taxon>
        <taxon>Cerithioidea</taxon>
        <taxon>Batillariidae</taxon>
        <taxon>Batillaria</taxon>
    </lineage>
</organism>
<reference evidence="1 2" key="1">
    <citation type="journal article" date="2023" name="Sci. Data">
        <title>Genome assembly of the Korean intertidal mud-creeper Batillaria attramentaria.</title>
        <authorList>
            <person name="Patra A.K."/>
            <person name="Ho P.T."/>
            <person name="Jun S."/>
            <person name="Lee S.J."/>
            <person name="Kim Y."/>
            <person name="Won Y.J."/>
        </authorList>
    </citation>
    <scope>NUCLEOTIDE SEQUENCE [LARGE SCALE GENOMIC DNA]</scope>
    <source>
        <strain evidence="1">Wonlab-2016</strain>
    </source>
</reference>
<dbReference type="Proteomes" id="UP001519460">
    <property type="component" value="Unassembled WGS sequence"/>
</dbReference>
<sequence length="54" mass="6007">VPLSQYTSSRLLASRTQNEVSFMRVDTSDSVCWPQGHSGTRAIDRRTRVPAGDI</sequence>
<comment type="caution">
    <text evidence="1">The sequence shown here is derived from an EMBL/GenBank/DDBJ whole genome shotgun (WGS) entry which is preliminary data.</text>
</comment>
<dbReference type="EMBL" id="JACVVK020000767">
    <property type="protein sequence ID" value="KAK7448027.1"/>
    <property type="molecule type" value="Genomic_DNA"/>
</dbReference>